<organism evidence="1 2">
    <name type="scientific">Sporanaerobium hydrogeniformans</name>
    <dbReference type="NCBI Taxonomy" id="3072179"/>
    <lineage>
        <taxon>Bacteria</taxon>
        <taxon>Bacillati</taxon>
        <taxon>Bacillota</taxon>
        <taxon>Clostridia</taxon>
        <taxon>Lachnospirales</taxon>
        <taxon>Lachnospiraceae</taxon>
        <taxon>Sporanaerobium</taxon>
    </lineage>
</organism>
<keyword evidence="2" id="KW-1185">Reference proteome</keyword>
<dbReference type="EMBL" id="PEDL01000027">
    <property type="protein sequence ID" value="PHV69472.1"/>
    <property type="molecule type" value="Genomic_DNA"/>
</dbReference>
<gene>
    <name evidence="1" type="ORF">CS063_15520</name>
</gene>
<proteinExistence type="predicted"/>
<protein>
    <submittedName>
        <fullName evidence="1">Uncharacterized protein</fullName>
    </submittedName>
</protein>
<evidence type="ECO:0000313" key="1">
    <source>
        <dbReference type="EMBL" id="PHV69472.1"/>
    </source>
</evidence>
<name>A0AC61DA53_9FIRM</name>
<reference evidence="1" key="1">
    <citation type="submission" date="2017-10" db="EMBL/GenBank/DDBJ databases">
        <title>Genome sequence of cellulolytic Lachnospiraceae bacterium XHS1971 isolated from hotspring sediment.</title>
        <authorList>
            <person name="Vasudevan G."/>
            <person name="Joshi A.J."/>
            <person name="Hivarkar S."/>
            <person name="Lanjekar V.B."/>
            <person name="Dhakephalkar P.K."/>
            <person name="Dagar S."/>
        </authorList>
    </citation>
    <scope>NUCLEOTIDE SEQUENCE</scope>
    <source>
        <strain evidence="1">XHS1971</strain>
    </source>
</reference>
<accession>A0AC61DA53</accession>
<sequence>MNELVKRYWKNILMILLISLVIILIVCLNKANIRKDALQRQADNAFENSLGLALSGLNIDYIKSDEGDRTYFYSRIISGLGSAKELIPFTSYKDNNNLSYMLEVLSQFMIKNFSSDFEFESEIQLKIYKHLQEIMFNPRDEDAVNRLEKFIDSIE</sequence>
<evidence type="ECO:0000313" key="2">
    <source>
        <dbReference type="Proteomes" id="UP000224460"/>
    </source>
</evidence>
<dbReference type="Proteomes" id="UP000224460">
    <property type="component" value="Unassembled WGS sequence"/>
</dbReference>
<comment type="caution">
    <text evidence="1">The sequence shown here is derived from an EMBL/GenBank/DDBJ whole genome shotgun (WGS) entry which is preliminary data.</text>
</comment>